<feature type="domain" description="Chalcone isomerase" evidence="3">
    <location>
        <begin position="72"/>
        <end position="265"/>
    </location>
</feature>
<organism evidence="4 5">
    <name type="scientific">Carex littledalei</name>
    <dbReference type="NCBI Taxonomy" id="544730"/>
    <lineage>
        <taxon>Eukaryota</taxon>
        <taxon>Viridiplantae</taxon>
        <taxon>Streptophyta</taxon>
        <taxon>Embryophyta</taxon>
        <taxon>Tracheophyta</taxon>
        <taxon>Spermatophyta</taxon>
        <taxon>Magnoliopsida</taxon>
        <taxon>Liliopsida</taxon>
        <taxon>Poales</taxon>
        <taxon>Cyperaceae</taxon>
        <taxon>Cyperoideae</taxon>
        <taxon>Cariceae</taxon>
        <taxon>Carex</taxon>
        <taxon>Carex subgen. Euthyceras</taxon>
    </lineage>
</organism>
<dbReference type="Pfam" id="PF02431">
    <property type="entry name" value="Chalcone"/>
    <property type="match status" value="1"/>
</dbReference>
<evidence type="ECO:0000313" key="4">
    <source>
        <dbReference type="EMBL" id="KAF3332626.1"/>
    </source>
</evidence>
<dbReference type="Proteomes" id="UP000623129">
    <property type="component" value="Unassembled WGS sequence"/>
</dbReference>
<evidence type="ECO:0000256" key="2">
    <source>
        <dbReference type="RuleBase" id="RU361158"/>
    </source>
</evidence>
<comment type="caution">
    <text evidence="4">The sequence shown here is derived from an EMBL/GenBank/DDBJ whole genome shotgun (WGS) entry which is preliminary data.</text>
</comment>
<dbReference type="GO" id="GO:0009570">
    <property type="term" value="C:chloroplast stroma"/>
    <property type="evidence" value="ECO:0007669"/>
    <property type="project" value="TreeGrafter"/>
</dbReference>
<dbReference type="EMBL" id="SWLB01000011">
    <property type="protein sequence ID" value="KAF3332626.1"/>
    <property type="molecule type" value="Genomic_DNA"/>
</dbReference>
<dbReference type="Gene3D" id="3.50.70.10">
    <property type="match status" value="1"/>
</dbReference>
<dbReference type="OrthoDB" id="18193at2759"/>
<dbReference type="InterPro" id="IPR016087">
    <property type="entry name" value="Chalcone_isomerase"/>
</dbReference>
<evidence type="ECO:0000256" key="1">
    <source>
        <dbReference type="ARBA" id="ARBA00007166"/>
    </source>
</evidence>
<sequence length="270" mass="28893">MAGLASARAPSFPTIVAKSTFKLGIFHCNSPNCLGNGLKCPSSSLNWSLKNATTSLAPRASVGSVDSVAEPVTKVKFPKEMTVPGCSKSLILLGTGYREKVFAIIGVKVYAAGFFVDPFIKEHLSPFKGNTDKEISEDSSVFNSIYNACEKSLNIKLVRNVDGKTFWDALNDVITPRIEKLTGTDKAALLVFRTTFMDRNLKEGTSIFLTWAEPSNLLISISADGLPSNVDAKIESSNVNSALFDGFFGNSPVSPSLKASVVSGIQAILN</sequence>
<protein>
    <recommendedName>
        <fullName evidence="2">Chalcone-flavonone isomerase family protein</fullName>
    </recommendedName>
</protein>
<dbReference type="InterPro" id="IPR036298">
    <property type="entry name" value="Chalcone_isomerase_sf"/>
</dbReference>
<dbReference type="Gene3D" id="1.10.890.20">
    <property type="match status" value="1"/>
</dbReference>
<dbReference type="InterPro" id="IPR016089">
    <property type="entry name" value="Chalcone_isomerase_bundle_sf"/>
</dbReference>
<dbReference type="GO" id="GO:0016872">
    <property type="term" value="F:intramolecular lyase activity"/>
    <property type="evidence" value="ECO:0007669"/>
    <property type="project" value="InterPro"/>
</dbReference>
<dbReference type="GO" id="GO:0005504">
    <property type="term" value="F:fatty acid binding"/>
    <property type="evidence" value="ECO:0007669"/>
    <property type="project" value="TreeGrafter"/>
</dbReference>
<evidence type="ECO:0000259" key="3">
    <source>
        <dbReference type="Pfam" id="PF02431"/>
    </source>
</evidence>
<accession>A0A833R3I3</accession>
<dbReference type="SUPFAM" id="SSF54626">
    <property type="entry name" value="Chalcone isomerase"/>
    <property type="match status" value="1"/>
</dbReference>
<name>A0A833R3I3_9POAL</name>
<comment type="similarity">
    <text evidence="1 2">Belongs to the chalcone isomerase family.</text>
</comment>
<dbReference type="AlphaFoldDB" id="A0A833R3I3"/>
<dbReference type="InterPro" id="IPR016088">
    <property type="entry name" value="Chalcone_isomerase_3-sand"/>
</dbReference>
<reference evidence="4" key="1">
    <citation type="submission" date="2020-01" db="EMBL/GenBank/DDBJ databases">
        <title>Genome sequence of Kobresia littledalei, the first chromosome-level genome in the family Cyperaceae.</title>
        <authorList>
            <person name="Qu G."/>
        </authorList>
    </citation>
    <scope>NUCLEOTIDE SEQUENCE</scope>
    <source>
        <strain evidence="4">C.B.Clarke</strain>
        <tissue evidence="4">Leaf</tissue>
    </source>
</reference>
<evidence type="ECO:0000313" key="5">
    <source>
        <dbReference type="Proteomes" id="UP000623129"/>
    </source>
</evidence>
<dbReference type="PANTHER" id="PTHR47698:SF2">
    <property type="entry name" value="FATTY-ACID-BINDING PROTEIN 3, CHLOROPLASTIC"/>
    <property type="match status" value="1"/>
</dbReference>
<proteinExistence type="inferred from homology"/>
<dbReference type="GO" id="GO:0006631">
    <property type="term" value="P:fatty acid metabolic process"/>
    <property type="evidence" value="ECO:0007669"/>
    <property type="project" value="TreeGrafter"/>
</dbReference>
<keyword evidence="5" id="KW-1185">Reference proteome</keyword>
<gene>
    <name evidence="4" type="ORF">FCM35_KLT02203</name>
</gene>
<dbReference type="PANTHER" id="PTHR47698">
    <property type="entry name" value="FATTY-ACID-BINDING PROTEIN 3, CHLOROPLASTIC"/>
    <property type="match status" value="1"/>
</dbReference>